<sequence length="811" mass="88853">MKKILTLFVLFSIISENIKAQIDVASFDIVTVCPNSYGQSIAVDNIIFTPNTPGDSVYIGNLSVNNSEIQSYSYINDVGKSIIKIEPVNGFTGTSLIEASIIDDFQGSLLYTFEVKIGEIPSFNLLENAACESETQLKLGDLLTPKGGTFVVYPSEENIGPEDFLNVYQLKENYGANLTSINFDYFYTDTNGCVHVTNETLYLTESPTITIDNVNHSSCEQTDGSIDVSVSSTLSYQGYWNNGNVSENISNLYPGEYTFNALNTEGCSAHKTIVVENTGLAISGTINNVRCKGGASGSIDLDISGGSGNYRTIWLSGKNTPNISDLSAGEYTVTVTDLDDGCQSVKSFTVAEPSNPFDFYFYNAVTPSDCHSNDGKFEGFNATNGAAPYTFEWSTGETSSEIFNLSAGSYRLKVTDILGCEATQEYFLRPTDAPEAFFNVKNADCGLNNGEIEITSMYPAANSTITGVEWGNGNTGMMLNGLSKGEYELTVNQDNGCATEYEITVGNTQFDYNPEICIVTVDTATNTNLVVWEKDFNNPDNIDFYNIYRKNPSTNQYDFVDSVDFDNISVFNDVIASPETRSWSYLISAVNECGGESRLSRKHKTIHLVMNDGQSQDEKILSWDNYEGLDYFTYALHRGTDVDGWQTVDGNIAVTDFPTYTDILPAGATEVDYIIEVIPTAGGCTATFGKAQDYNSSRSNRPSPIFNPGDGTGDPNNGFGDGTTDVVEFENTDFSAIVYPNPSNGNFTLAIDGNDTDEELKLSIVSINGKIIYQDKINNYLNDFHLNAQPGVYFVKLQTQKMTETIRIIIQ</sequence>
<dbReference type="InterPro" id="IPR026444">
    <property type="entry name" value="Secre_tail"/>
</dbReference>
<evidence type="ECO:0000256" key="2">
    <source>
        <dbReference type="SAM" id="MobiDB-lite"/>
    </source>
</evidence>
<evidence type="ECO:0000313" key="5">
    <source>
        <dbReference type="Proteomes" id="UP000236654"/>
    </source>
</evidence>
<dbReference type="EMBL" id="PJNI01000001">
    <property type="protein sequence ID" value="PKR81911.1"/>
    <property type="molecule type" value="Genomic_DNA"/>
</dbReference>
<dbReference type="RefSeq" id="WP_101333057.1">
    <property type="nucleotide sequence ID" value="NZ_PJNI01000001.1"/>
</dbReference>
<comment type="caution">
    <text evidence="4">The sequence shown here is derived from an EMBL/GenBank/DDBJ whole genome shotgun (WGS) entry which is preliminary data.</text>
</comment>
<dbReference type="OrthoDB" id="1465710at2"/>
<protein>
    <recommendedName>
        <fullName evidence="3">Secretion system C-terminal sorting domain-containing protein</fullName>
    </recommendedName>
</protein>
<dbReference type="InterPro" id="IPR025667">
    <property type="entry name" value="SprB_repeat"/>
</dbReference>
<dbReference type="NCBIfam" id="TIGR04183">
    <property type="entry name" value="Por_Secre_tail"/>
    <property type="match status" value="1"/>
</dbReference>
<evidence type="ECO:0000313" key="4">
    <source>
        <dbReference type="EMBL" id="PKR81911.1"/>
    </source>
</evidence>
<evidence type="ECO:0000259" key="3">
    <source>
        <dbReference type="Pfam" id="PF18962"/>
    </source>
</evidence>
<dbReference type="Proteomes" id="UP000236654">
    <property type="component" value="Unassembled WGS sequence"/>
</dbReference>
<proteinExistence type="predicted"/>
<organism evidence="4 5">
    <name type="scientific">Brumimicrobium salinarum</name>
    <dbReference type="NCBI Taxonomy" id="2058658"/>
    <lineage>
        <taxon>Bacteria</taxon>
        <taxon>Pseudomonadati</taxon>
        <taxon>Bacteroidota</taxon>
        <taxon>Flavobacteriia</taxon>
        <taxon>Flavobacteriales</taxon>
        <taxon>Crocinitomicaceae</taxon>
        <taxon>Brumimicrobium</taxon>
    </lineage>
</organism>
<feature type="region of interest" description="Disordered" evidence="2">
    <location>
        <begin position="693"/>
        <end position="721"/>
    </location>
</feature>
<name>A0A2I0R5Q2_9FLAO</name>
<gene>
    <name evidence="4" type="ORF">CW751_00820</name>
</gene>
<dbReference type="Pfam" id="PF18962">
    <property type="entry name" value="Por_Secre_tail"/>
    <property type="match status" value="1"/>
</dbReference>
<accession>A0A2I0R5Q2</accession>
<dbReference type="Gene3D" id="2.60.40.740">
    <property type="match status" value="1"/>
</dbReference>
<evidence type="ECO:0000256" key="1">
    <source>
        <dbReference type="ARBA" id="ARBA00022729"/>
    </source>
</evidence>
<feature type="compositionally biased region" description="Polar residues" evidence="2">
    <location>
        <begin position="693"/>
        <end position="702"/>
    </location>
</feature>
<dbReference type="AlphaFoldDB" id="A0A2I0R5Q2"/>
<reference evidence="4 5" key="1">
    <citation type="submission" date="2017-12" db="EMBL/GenBank/DDBJ databases">
        <title>The draft genome sequence of Brumimicrobium saltpan LHR20.</title>
        <authorList>
            <person name="Do Z.-J."/>
            <person name="Luo H.-R."/>
        </authorList>
    </citation>
    <scope>NUCLEOTIDE SEQUENCE [LARGE SCALE GENOMIC DNA]</scope>
    <source>
        <strain evidence="4 5">LHR20</strain>
    </source>
</reference>
<keyword evidence="1" id="KW-0732">Signal</keyword>
<keyword evidence="5" id="KW-1185">Reference proteome</keyword>
<feature type="domain" description="Secretion system C-terminal sorting" evidence="3">
    <location>
        <begin position="738"/>
        <end position="810"/>
    </location>
</feature>
<feature type="compositionally biased region" description="Low complexity" evidence="2">
    <location>
        <begin position="706"/>
        <end position="721"/>
    </location>
</feature>
<dbReference type="Pfam" id="PF13573">
    <property type="entry name" value="SprB"/>
    <property type="match status" value="1"/>
</dbReference>